<dbReference type="EMBL" id="BJZU01000014">
    <property type="protein sequence ID" value="GEP02934.1"/>
    <property type="molecule type" value="Genomic_DNA"/>
</dbReference>
<gene>
    <name evidence="2" type="ORF">GCM10007888_42490</name>
    <name evidence="1" type="ORF">MOX02_09720</name>
</gene>
<dbReference type="EMBL" id="BSPK01000084">
    <property type="protein sequence ID" value="GLS65867.1"/>
    <property type="molecule type" value="Genomic_DNA"/>
</dbReference>
<keyword evidence="4" id="KW-1185">Reference proteome</keyword>
<dbReference type="Proteomes" id="UP001156856">
    <property type="component" value="Unassembled WGS sequence"/>
</dbReference>
<reference evidence="1 3" key="3">
    <citation type="submission" date="2019-07" db="EMBL/GenBank/DDBJ databases">
        <title>Whole genome shotgun sequence of Methylobacterium oxalidis NBRC 107715.</title>
        <authorList>
            <person name="Hosoyama A."/>
            <person name="Uohara A."/>
            <person name="Ohji S."/>
            <person name="Ichikawa N."/>
        </authorList>
    </citation>
    <scope>NUCLEOTIDE SEQUENCE [LARGE SCALE GENOMIC DNA]</scope>
    <source>
        <strain evidence="1 3">NBRC 107715</strain>
    </source>
</reference>
<dbReference type="Proteomes" id="UP000321960">
    <property type="component" value="Unassembled WGS sequence"/>
</dbReference>
<organism evidence="1 3">
    <name type="scientific">Methylobacterium oxalidis</name>
    <dbReference type="NCBI Taxonomy" id="944322"/>
    <lineage>
        <taxon>Bacteria</taxon>
        <taxon>Pseudomonadati</taxon>
        <taxon>Pseudomonadota</taxon>
        <taxon>Alphaproteobacteria</taxon>
        <taxon>Hyphomicrobiales</taxon>
        <taxon>Methylobacteriaceae</taxon>
        <taxon>Methylobacterium</taxon>
    </lineage>
</organism>
<evidence type="ECO:0000313" key="2">
    <source>
        <dbReference type="EMBL" id="GLS65867.1"/>
    </source>
</evidence>
<dbReference type="AlphaFoldDB" id="A0A512IYZ1"/>
<evidence type="ECO:0000313" key="1">
    <source>
        <dbReference type="EMBL" id="GEP02934.1"/>
    </source>
</evidence>
<protein>
    <submittedName>
        <fullName evidence="1">Uncharacterized protein</fullName>
    </submittedName>
</protein>
<reference evidence="4" key="2">
    <citation type="journal article" date="2019" name="Int. J. Syst. Evol. Microbiol.">
        <title>The Global Catalogue of Microorganisms (GCM) 10K type strain sequencing project: providing services to taxonomists for standard genome sequencing and annotation.</title>
        <authorList>
            <consortium name="The Broad Institute Genomics Platform"/>
            <consortium name="The Broad Institute Genome Sequencing Center for Infectious Disease"/>
            <person name="Wu L."/>
            <person name="Ma J."/>
        </authorList>
    </citation>
    <scope>NUCLEOTIDE SEQUENCE [LARGE SCALE GENOMIC DNA]</scope>
    <source>
        <strain evidence="4">NBRC 107715</strain>
    </source>
</reference>
<reference evidence="2" key="4">
    <citation type="submission" date="2023-01" db="EMBL/GenBank/DDBJ databases">
        <title>Draft genome sequence of Methylobacterium oxalidis strain NBRC 107715.</title>
        <authorList>
            <person name="Sun Q."/>
            <person name="Mori K."/>
        </authorList>
    </citation>
    <scope>NUCLEOTIDE SEQUENCE</scope>
    <source>
        <strain evidence="2">NBRC 107715</strain>
    </source>
</reference>
<dbReference type="RefSeq" id="WP_147024669.1">
    <property type="nucleotide sequence ID" value="NZ_BJZU01000014.1"/>
</dbReference>
<dbReference type="OrthoDB" id="7998931at2"/>
<evidence type="ECO:0000313" key="3">
    <source>
        <dbReference type="Proteomes" id="UP000321960"/>
    </source>
</evidence>
<proteinExistence type="predicted"/>
<name>A0A512IYZ1_9HYPH</name>
<comment type="caution">
    <text evidence="1">The sequence shown here is derived from an EMBL/GenBank/DDBJ whole genome shotgun (WGS) entry which is preliminary data.</text>
</comment>
<evidence type="ECO:0000313" key="4">
    <source>
        <dbReference type="Proteomes" id="UP001156856"/>
    </source>
</evidence>
<sequence>MTREDFVVAGFDVVFMANRSGLGAAAATYRRTVVFQPGEPLPRVGECVILAFEAEPARWQVQDVAHVFESGSHGVAVKLMPPVD</sequence>
<accession>A0A512IYZ1</accession>
<reference evidence="2" key="1">
    <citation type="journal article" date="2014" name="Int. J. Syst. Evol. Microbiol.">
        <title>Complete genome of a new Firmicutes species belonging to the dominant human colonic microbiota ('Ruminococcus bicirculans') reveals two chromosomes and a selective capacity to utilize plant glucans.</title>
        <authorList>
            <consortium name="NISC Comparative Sequencing Program"/>
            <person name="Wegmann U."/>
            <person name="Louis P."/>
            <person name="Goesmann A."/>
            <person name="Henrissat B."/>
            <person name="Duncan S.H."/>
            <person name="Flint H.J."/>
        </authorList>
    </citation>
    <scope>NUCLEOTIDE SEQUENCE</scope>
    <source>
        <strain evidence="2">NBRC 107715</strain>
    </source>
</reference>